<reference evidence="2 3" key="1">
    <citation type="submission" date="2023-03" db="EMBL/GenBank/DDBJ databases">
        <title>WGS of Gossypium arboreum.</title>
        <authorList>
            <person name="Yu D."/>
        </authorList>
    </citation>
    <scope>NUCLEOTIDE SEQUENCE [LARGE SCALE GENOMIC DNA]</scope>
    <source>
        <tissue evidence="2">Leaf</tissue>
    </source>
</reference>
<feature type="region of interest" description="Disordered" evidence="1">
    <location>
        <begin position="1"/>
        <end position="24"/>
    </location>
</feature>
<accession>A0ABR0Q8Q3</accession>
<feature type="region of interest" description="Disordered" evidence="1">
    <location>
        <begin position="63"/>
        <end position="83"/>
    </location>
</feature>
<organism evidence="2 3">
    <name type="scientific">Gossypium arboreum</name>
    <name type="common">Tree cotton</name>
    <name type="synonym">Gossypium nanking</name>
    <dbReference type="NCBI Taxonomy" id="29729"/>
    <lineage>
        <taxon>Eukaryota</taxon>
        <taxon>Viridiplantae</taxon>
        <taxon>Streptophyta</taxon>
        <taxon>Embryophyta</taxon>
        <taxon>Tracheophyta</taxon>
        <taxon>Spermatophyta</taxon>
        <taxon>Magnoliopsida</taxon>
        <taxon>eudicotyledons</taxon>
        <taxon>Gunneridae</taxon>
        <taxon>Pentapetalae</taxon>
        <taxon>rosids</taxon>
        <taxon>malvids</taxon>
        <taxon>Malvales</taxon>
        <taxon>Malvaceae</taxon>
        <taxon>Malvoideae</taxon>
        <taxon>Gossypium</taxon>
    </lineage>
</organism>
<dbReference type="EMBL" id="JARKNE010000004">
    <property type="protein sequence ID" value="KAK5835647.1"/>
    <property type="molecule type" value="Genomic_DNA"/>
</dbReference>
<evidence type="ECO:0000313" key="3">
    <source>
        <dbReference type="Proteomes" id="UP001358586"/>
    </source>
</evidence>
<evidence type="ECO:0000256" key="1">
    <source>
        <dbReference type="SAM" id="MobiDB-lite"/>
    </source>
</evidence>
<gene>
    <name evidence="2" type="ORF">PVK06_011341</name>
</gene>
<comment type="caution">
    <text evidence="2">The sequence shown here is derived from an EMBL/GenBank/DDBJ whole genome shotgun (WGS) entry which is preliminary data.</text>
</comment>
<evidence type="ECO:0000313" key="2">
    <source>
        <dbReference type="EMBL" id="KAK5835647.1"/>
    </source>
</evidence>
<sequence length="83" mass="9338">MRVNEEQEEEIEEKEDEEVTEDDDFTPYCNNFEGTFAFAQQSTGGPIICEPSNQPEMSFARSTVRAKSKGIKGLSEGHEDDSD</sequence>
<protein>
    <submittedName>
        <fullName evidence="2">Uncharacterized protein</fullName>
    </submittedName>
</protein>
<name>A0ABR0Q8Q3_GOSAR</name>
<dbReference type="Proteomes" id="UP001358586">
    <property type="component" value="Chromosome 4"/>
</dbReference>
<keyword evidence="3" id="KW-1185">Reference proteome</keyword>
<proteinExistence type="predicted"/>